<name>F4PF42_BATDJ</name>
<dbReference type="AlphaFoldDB" id="F4PF42"/>
<dbReference type="HOGENOM" id="CLU_2096428_0_0_1"/>
<protein>
    <submittedName>
        <fullName evidence="1">Uncharacterized protein</fullName>
    </submittedName>
</protein>
<dbReference type="RefSeq" id="XP_006683225.1">
    <property type="nucleotide sequence ID" value="XM_006683162.1"/>
</dbReference>
<evidence type="ECO:0000313" key="1">
    <source>
        <dbReference type="EMBL" id="EGF76154.1"/>
    </source>
</evidence>
<sequence length="116" mass="13695">MKLDDVMKELIQHKEDLELLTTDDQLYKAEQTWDRLLVLILELKEQNYSFKVIVPRLQSIGLEDIAAEYLEYNRPSLQVFIYCNNNGLLFMTKLINMCCVDRSNGVYYSVFEYGIL</sequence>
<reference evidence="1 2" key="1">
    <citation type="submission" date="2009-12" db="EMBL/GenBank/DDBJ databases">
        <title>The draft genome of Batrachochytrium dendrobatidis.</title>
        <authorList>
            <consortium name="US DOE Joint Genome Institute (JGI-PGF)"/>
            <person name="Kuo A."/>
            <person name="Salamov A."/>
            <person name="Schmutz J."/>
            <person name="Lucas S."/>
            <person name="Pitluck S."/>
            <person name="Rosenblum E."/>
            <person name="Stajich J."/>
            <person name="Eisen M."/>
            <person name="Grigoriev I.V."/>
        </authorList>
    </citation>
    <scope>NUCLEOTIDE SEQUENCE [LARGE SCALE GENOMIC DNA]</scope>
    <source>
        <strain evidence="2">JAM81 / FGSC 10211</strain>
    </source>
</reference>
<proteinExistence type="predicted"/>
<dbReference type="GeneID" id="18244842"/>
<dbReference type="InParanoid" id="F4PF42"/>
<dbReference type="EMBL" id="GL882907">
    <property type="protein sequence ID" value="EGF76154.1"/>
    <property type="molecule type" value="Genomic_DNA"/>
</dbReference>
<accession>F4PF42</accession>
<keyword evidence="2" id="KW-1185">Reference proteome</keyword>
<dbReference type="Proteomes" id="UP000007241">
    <property type="component" value="Unassembled WGS sequence"/>
</dbReference>
<gene>
    <name evidence="1" type="ORF">BATDEDRAFT_92988</name>
</gene>
<organism evidence="1 2">
    <name type="scientific">Batrachochytrium dendrobatidis (strain JAM81 / FGSC 10211)</name>
    <name type="common">Frog chytrid fungus</name>
    <dbReference type="NCBI Taxonomy" id="684364"/>
    <lineage>
        <taxon>Eukaryota</taxon>
        <taxon>Fungi</taxon>
        <taxon>Fungi incertae sedis</taxon>
        <taxon>Chytridiomycota</taxon>
        <taxon>Chytridiomycota incertae sedis</taxon>
        <taxon>Chytridiomycetes</taxon>
        <taxon>Rhizophydiales</taxon>
        <taxon>Rhizophydiales incertae sedis</taxon>
        <taxon>Batrachochytrium</taxon>
    </lineage>
</organism>
<evidence type="ECO:0000313" key="2">
    <source>
        <dbReference type="Proteomes" id="UP000007241"/>
    </source>
</evidence>